<dbReference type="InterPro" id="IPR013766">
    <property type="entry name" value="Thioredoxin_domain"/>
</dbReference>
<name>U5N9M7_9BURK</name>
<dbReference type="GO" id="GO:0016491">
    <property type="term" value="F:oxidoreductase activity"/>
    <property type="evidence" value="ECO:0007669"/>
    <property type="project" value="InterPro"/>
</dbReference>
<proteinExistence type="predicted"/>
<dbReference type="Pfam" id="PF08534">
    <property type="entry name" value="Redoxin"/>
    <property type="match status" value="1"/>
</dbReference>
<accession>U5N9M7</accession>
<dbReference type="PANTHER" id="PTHR42852:SF6">
    <property type="entry name" value="THIOL:DISULFIDE INTERCHANGE PROTEIN DSBE"/>
    <property type="match status" value="1"/>
</dbReference>
<evidence type="ECO:0000313" key="6">
    <source>
        <dbReference type="EMBL" id="AGX88112.1"/>
    </source>
</evidence>
<dbReference type="PANTHER" id="PTHR42852">
    <property type="entry name" value="THIOL:DISULFIDE INTERCHANGE PROTEIN DSBE"/>
    <property type="match status" value="1"/>
</dbReference>
<evidence type="ECO:0000256" key="3">
    <source>
        <dbReference type="ARBA" id="ARBA00023157"/>
    </source>
</evidence>
<dbReference type="PROSITE" id="PS51352">
    <property type="entry name" value="THIOREDOXIN_2"/>
    <property type="match status" value="1"/>
</dbReference>
<evidence type="ECO:0000313" key="7">
    <source>
        <dbReference type="Proteomes" id="UP000017184"/>
    </source>
</evidence>
<organism evidence="6 7">
    <name type="scientific">Candidatus Symbiobacter mobilis CR</name>
    <dbReference type="NCBI Taxonomy" id="946483"/>
    <lineage>
        <taxon>Bacteria</taxon>
        <taxon>Pseudomonadati</taxon>
        <taxon>Pseudomonadota</taxon>
        <taxon>Betaproteobacteria</taxon>
        <taxon>Burkholderiales</taxon>
        <taxon>Comamonadaceae</taxon>
    </lineage>
</organism>
<dbReference type="InterPro" id="IPR050553">
    <property type="entry name" value="Thioredoxin_ResA/DsbE_sf"/>
</dbReference>
<dbReference type="GO" id="GO:0017004">
    <property type="term" value="P:cytochrome complex assembly"/>
    <property type="evidence" value="ECO:0007669"/>
    <property type="project" value="UniProtKB-KW"/>
</dbReference>
<keyword evidence="2" id="KW-0201">Cytochrome c-type biogenesis</keyword>
<gene>
    <name evidence="6" type="primary">ccmG</name>
    <name evidence="6" type="ORF">Cenrod_2041</name>
</gene>
<keyword evidence="7" id="KW-1185">Reference proteome</keyword>
<dbReference type="STRING" id="946483.Cenrod_2041"/>
<evidence type="ECO:0000256" key="1">
    <source>
        <dbReference type="ARBA" id="ARBA00004196"/>
    </source>
</evidence>
<dbReference type="GO" id="GO:0030313">
    <property type="term" value="C:cell envelope"/>
    <property type="evidence" value="ECO:0007669"/>
    <property type="project" value="UniProtKB-SubCell"/>
</dbReference>
<dbReference type="HOGENOM" id="CLU_042529_19_5_4"/>
<dbReference type="SUPFAM" id="SSF52833">
    <property type="entry name" value="Thioredoxin-like"/>
    <property type="match status" value="1"/>
</dbReference>
<sequence>MTATAWQSAGQSAAVWRSEDMLGKVWVLHAWASWCAACRQDHDWLMWTLHRESDRPTGLSIIGLDYKDPQGALWLQRAGNPYDVVVTDPTGAMGLQWGLTALPETFVIDASGTIRHHQSGPLTQEIWQNTLLPLIHTLMHSRTGAFTQ</sequence>
<evidence type="ECO:0000256" key="2">
    <source>
        <dbReference type="ARBA" id="ARBA00022748"/>
    </source>
</evidence>
<protein>
    <submittedName>
        <fullName evidence="6">Cytochrome c biogenesis protein CcmG</fullName>
    </submittedName>
</protein>
<reference evidence="6 7" key="1">
    <citation type="journal article" date="2013" name="Genome Biol.">
        <title>Genomic analysis reveals key aspects of prokaryotic symbiosis in the phototrophic consortium "Chlorochromatium aggregatum".</title>
        <authorList>
            <person name="Liu Z."/>
            <person name="Muller J."/>
            <person name="Li T."/>
            <person name="Alvey R.M."/>
            <person name="Vogl K."/>
            <person name="Frigaard N.U."/>
            <person name="Rockwell N.C."/>
            <person name="Boyd E.S."/>
            <person name="Tomsho L.P."/>
            <person name="Schuster S.C."/>
            <person name="Henke P."/>
            <person name="Rohde M."/>
            <person name="Overmann J."/>
            <person name="Bryant D.A."/>
        </authorList>
    </citation>
    <scope>NUCLEOTIDE SEQUENCE [LARGE SCALE GENOMIC DNA]</scope>
    <source>
        <strain evidence="6">CR</strain>
    </source>
</reference>
<dbReference type="eggNOG" id="COG0526">
    <property type="taxonomic scope" value="Bacteria"/>
</dbReference>
<dbReference type="InterPro" id="IPR036249">
    <property type="entry name" value="Thioredoxin-like_sf"/>
</dbReference>
<dbReference type="Gene3D" id="3.40.30.10">
    <property type="entry name" value="Glutaredoxin"/>
    <property type="match status" value="1"/>
</dbReference>
<dbReference type="AlphaFoldDB" id="U5N9M7"/>
<dbReference type="InterPro" id="IPR013740">
    <property type="entry name" value="Redoxin"/>
</dbReference>
<comment type="subcellular location">
    <subcellularLocation>
        <location evidence="1">Cell envelope</location>
    </subcellularLocation>
</comment>
<dbReference type="EMBL" id="CP004885">
    <property type="protein sequence ID" value="AGX88112.1"/>
    <property type="molecule type" value="Genomic_DNA"/>
</dbReference>
<dbReference type="KEGG" id="cbx:Cenrod_2041"/>
<dbReference type="Proteomes" id="UP000017184">
    <property type="component" value="Chromosome"/>
</dbReference>
<feature type="domain" description="Thioredoxin" evidence="5">
    <location>
        <begin position="1"/>
        <end position="140"/>
    </location>
</feature>
<keyword evidence="4" id="KW-0676">Redox-active center</keyword>
<evidence type="ECO:0000256" key="4">
    <source>
        <dbReference type="ARBA" id="ARBA00023284"/>
    </source>
</evidence>
<keyword evidence="3" id="KW-1015">Disulfide bond</keyword>
<evidence type="ECO:0000259" key="5">
    <source>
        <dbReference type="PROSITE" id="PS51352"/>
    </source>
</evidence>